<dbReference type="Gene3D" id="3.30.230.10">
    <property type="match status" value="1"/>
</dbReference>
<sequence>MTNFQVETGGKLYIAGEYSILKAGQVALLKYIPIKMTATIDSSDDFLIKSDMFDYSVDLTPDTNYQLIQESIATVANILRKDRNDLRPFQLHISGKLEENGKKYGIGSSGSVTVLTIKALAAYYQIHLSNDLLFKLAAYTLLKLGDNGSMGDIACIAFNQTVAYWSFDRAAIAQKIKDLSFEQVMKLDWGYKIEVVLPKLDCQFMVGWTGHPSISKNMVKNVISKIDQGFLKHTQEATLAVIEALKTGNKLEFISALEQVNQELLKLDSAIYTADLLSLRVASLDLDAIAKSSGSGGGDCGIAFVFNESESDILKERWAKEEIHVIYQERLGD</sequence>
<evidence type="ECO:0000256" key="1">
    <source>
        <dbReference type="ARBA" id="ARBA00005017"/>
    </source>
</evidence>
<evidence type="ECO:0000256" key="6">
    <source>
        <dbReference type="ARBA" id="ARBA00022840"/>
    </source>
</evidence>
<dbReference type="EC" id="2.7.4.2" evidence="2"/>
<dbReference type="Pfam" id="PF00288">
    <property type="entry name" value="GHMP_kinases_N"/>
    <property type="match status" value="1"/>
</dbReference>
<keyword evidence="5 9" id="KW-0418">Kinase</keyword>
<evidence type="ECO:0000256" key="5">
    <source>
        <dbReference type="ARBA" id="ARBA00022777"/>
    </source>
</evidence>
<dbReference type="InterPro" id="IPR006204">
    <property type="entry name" value="GHMP_kinase_N_dom"/>
</dbReference>
<dbReference type="SUPFAM" id="SSF55060">
    <property type="entry name" value="GHMP Kinase, C-terminal domain"/>
    <property type="match status" value="1"/>
</dbReference>
<dbReference type="PANTHER" id="PTHR31814">
    <property type="match status" value="1"/>
</dbReference>
<reference evidence="9 10" key="1">
    <citation type="submission" date="2016-06" db="EMBL/GenBank/DDBJ databases">
        <authorList>
            <person name="Haines A.N."/>
            <person name="Council K.R."/>
        </authorList>
    </citation>
    <scope>NUCLEOTIDE SEQUENCE [LARGE SCALE GENOMIC DNA]</scope>
    <source>
        <strain evidence="9 10">SP158-29</strain>
    </source>
</reference>
<gene>
    <name evidence="9" type="ORF">A9Y57_00954</name>
    <name evidence="8" type="ORF">P7G31_07190</name>
</gene>
<dbReference type="GO" id="GO:0004631">
    <property type="term" value="F:phosphomevalonate kinase activity"/>
    <property type="evidence" value="ECO:0007669"/>
    <property type="project" value="UniProtKB-EC"/>
</dbReference>
<evidence type="ECO:0000313" key="8">
    <source>
        <dbReference type="EMBL" id="MDT2732029.1"/>
    </source>
</evidence>
<proteinExistence type="predicted"/>
<accession>A0A854WD52</accession>
<evidence type="ECO:0000256" key="2">
    <source>
        <dbReference type="ARBA" id="ARBA00012958"/>
    </source>
</evidence>
<name>A0A854WD52_9STRE</name>
<evidence type="ECO:0000256" key="4">
    <source>
        <dbReference type="ARBA" id="ARBA00022741"/>
    </source>
</evidence>
<dbReference type="GO" id="GO:0005524">
    <property type="term" value="F:ATP binding"/>
    <property type="evidence" value="ECO:0007669"/>
    <property type="project" value="UniProtKB-KW"/>
</dbReference>
<dbReference type="RefSeq" id="WP_003104029.1">
    <property type="nucleotide sequence ID" value="NZ_CBCPIC010000037.1"/>
</dbReference>
<dbReference type="InterPro" id="IPR014721">
    <property type="entry name" value="Ribsml_uS5_D2-typ_fold_subgr"/>
</dbReference>
<dbReference type="Proteomes" id="UP001180515">
    <property type="component" value="Unassembled WGS sequence"/>
</dbReference>
<evidence type="ECO:0000256" key="3">
    <source>
        <dbReference type="ARBA" id="ARBA00022679"/>
    </source>
</evidence>
<evidence type="ECO:0000259" key="7">
    <source>
        <dbReference type="Pfam" id="PF00288"/>
    </source>
</evidence>
<keyword evidence="6" id="KW-0067">ATP-binding</keyword>
<dbReference type="GeneID" id="61420053"/>
<comment type="pathway">
    <text evidence="1">Isoprenoid biosynthesis; isopentenyl diphosphate biosynthesis via mevalonate pathway; isopentenyl diphosphate from (R)-mevalonate: step 2/3.</text>
</comment>
<dbReference type="InterPro" id="IPR036554">
    <property type="entry name" value="GHMP_kinase_C_sf"/>
</dbReference>
<dbReference type="NCBIfam" id="TIGR01220">
    <property type="entry name" value="Pmev_kin_Gr_pos"/>
    <property type="match status" value="1"/>
</dbReference>
<keyword evidence="4" id="KW-0547">Nucleotide-binding</keyword>
<dbReference type="EMBL" id="NSGR01000008">
    <property type="protein sequence ID" value="PCH12239.1"/>
    <property type="molecule type" value="Genomic_DNA"/>
</dbReference>
<dbReference type="Gene3D" id="3.30.70.890">
    <property type="entry name" value="GHMP kinase, C-terminal domain"/>
    <property type="match status" value="1"/>
</dbReference>
<evidence type="ECO:0000313" key="9">
    <source>
        <dbReference type="EMBL" id="PCH12239.1"/>
    </source>
</evidence>
<keyword evidence="3 8" id="KW-0808">Transferase</keyword>
<dbReference type="Proteomes" id="UP000217465">
    <property type="component" value="Unassembled WGS sequence"/>
</dbReference>
<feature type="domain" description="GHMP kinase N-terminal" evidence="7">
    <location>
        <begin position="74"/>
        <end position="158"/>
    </location>
</feature>
<reference evidence="8" key="2">
    <citation type="submission" date="2023-03" db="EMBL/GenBank/DDBJ databases">
        <authorList>
            <person name="Shen W."/>
            <person name="Cai J."/>
        </authorList>
    </citation>
    <scope>NUCLEOTIDE SEQUENCE</scope>
    <source>
        <strain evidence="8">P82-2</strain>
    </source>
</reference>
<dbReference type="EMBL" id="JARQAG010000010">
    <property type="protein sequence ID" value="MDT2732029.1"/>
    <property type="molecule type" value="Genomic_DNA"/>
</dbReference>
<dbReference type="InterPro" id="IPR035102">
    <property type="entry name" value="Phosphomevalonate_kinase"/>
</dbReference>
<dbReference type="InterPro" id="IPR005917">
    <property type="entry name" value="Pmev_kinase_bact"/>
</dbReference>
<organism evidence="9 10">
    <name type="scientific">Streptococcus parauberis</name>
    <dbReference type="NCBI Taxonomy" id="1348"/>
    <lineage>
        <taxon>Bacteria</taxon>
        <taxon>Bacillati</taxon>
        <taxon>Bacillota</taxon>
        <taxon>Bacilli</taxon>
        <taxon>Lactobacillales</taxon>
        <taxon>Streptococcaceae</taxon>
        <taxon>Streptococcus</taxon>
    </lineage>
</organism>
<dbReference type="AlphaFoldDB" id="A0A854WD52"/>
<comment type="caution">
    <text evidence="9">The sequence shown here is derived from an EMBL/GenBank/DDBJ whole genome shotgun (WGS) entry which is preliminary data.</text>
</comment>
<dbReference type="PANTHER" id="PTHR31814:SF2">
    <property type="entry name" value="PHOSPHOMEVALONATE KINASE"/>
    <property type="match status" value="1"/>
</dbReference>
<evidence type="ECO:0000313" key="10">
    <source>
        <dbReference type="Proteomes" id="UP000217465"/>
    </source>
</evidence>
<protein>
    <recommendedName>
        <fullName evidence="2">phosphomevalonate kinase</fullName>
        <ecNumber evidence="2">2.7.4.2</ecNumber>
    </recommendedName>
</protein>
<dbReference type="SUPFAM" id="SSF54211">
    <property type="entry name" value="Ribosomal protein S5 domain 2-like"/>
    <property type="match status" value="1"/>
</dbReference>
<dbReference type="InterPro" id="IPR020568">
    <property type="entry name" value="Ribosomal_Su5_D2-typ_SF"/>
</dbReference>